<gene>
    <name evidence="1" type="ORF">M9458_004378</name>
</gene>
<keyword evidence="2" id="KW-1185">Reference proteome</keyword>
<proteinExistence type="predicted"/>
<sequence length="51" mass="5592">WERGTSPDRKRLALLVKLSRRAAVGDPSVQPGPRLWPLAALTAASNRSLVR</sequence>
<reference evidence="1 2" key="1">
    <citation type="submission" date="2024-05" db="EMBL/GenBank/DDBJ databases">
        <title>Genome sequencing and assembly of Indian major carp, Cirrhinus mrigala (Hamilton, 1822).</title>
        <authorList>
            <person name="Mohindra V."/>
            <person name="Chowdhury L.M."/>
            <person name="Lal K."/>
            <person name="Jena J.K."/>
        </authorList>
    </citation>
    <scope>NUCLEOTIDE SEQUENCE [LARGE SCALE GENOMIC DNA]</scope>
    <source>
        <strain evidence="1">CM1030</strain>
        <tissue evidence="1">Blood</tissue>
    </source>
</reference>
<feature type="non-terminal residue" evidence="1">
    <location>
        <position position="1"/>
    </location>
</feature>
<dbReference type="AlphaFoldDB" id="A0ABD0RRU9"/>
<feature type="non-terminal residue" evidence="1">
    <location>
        <position position="51"/>
    </location>
</feature>
<evidence type="ECO:0000313" key="1">
    <source>
        <dbReference type="EMBL" id="KAL0201191.1"/>
    </source>
</evidence>
<dbReference type="Proteomes" id="UP001529510">
    <property type="component" value="Unassembled WGS sequence"/>
</dbReference>
<organism evidence="1 2">
    <name type="scientific">Cirrhinus mrigala</name>
    <name type="common">Mrigala</name>
    <dbReference type="NCBI Taxonomy" id="683832"/>
    <lineage>
        <taxon>Eukaryota</taxon>
        <taxon>Metazoa</taxon>
        <taxon>Chordata</taxon>
        <taxon>Craniata</taxon>
        <taxon>Vertebrata</taxon>
        <taxon>Euteleostomi</taxon>
        <taxon>Actinopterygii</taxon>
        <taxon>Neopterygii</taxon>
        <taxon>Teleostei</taxon>
        <taxon>Ostariophysi</taxon>
        <taxon>Cypriniformes</taxon>
        <taxon>Cyprinidae</taxon>
        <taxon>Labeoninae</taxon>
        <taxon>Labeonini</taxon>
        <taxon>Cirrhinus</taxon>
    </lineage>
</organism>
<evidence type="ECO:0000313" key="2">
    <source>
        <dbReference type="Proteomes" id="UP001529510"/>
    </source>
</evidence>
<accession>A0ABD0RRU9</accession>
<name>A0ABD0RRU9_CIRMR</name>
<dbReference type="EMBL" id="JAMKFB020000002">
    <property type="protein sequence ID" value="KAL0201191.1"/>
    <property type="molecule type" value="Genomic_DNA"/>
</dbReference>
<comment type="caution">
    <text evidence="1">The sequence shown here is derived from an EMBL/GenBank/DDBJ whole genome shotgun (WGS) entry which is preliminary data.</text>
</comment>
<protein>
    <submittedName>
        <fullName evidence="1">Uncharacterized protein</fullName>
    </submittedName>
</protein>